<dbReference type="InterPro" id="IPR036689">
    <property type="entry name" value="ESAT-6-like_sf"/>
</dbReference>
<evidence type="ECO:0000313" key="1">
    <source>
        <dbReference type="EMBL" id="NVN49188.1"/>
    </source>
</evidence>
<name>A0A850PFZ5_9MYCO</name>
<evidence type="ECO:0000313" key="2">
    <source>
        <dbReference type="Proteomes" id="UP000570517"/>
    </source>
</evidence>
<dbReference type="AlphaFoldDB" id="A0A850PFZ5"/>
<dbReference type="Proteomes" id="UP000570517">
    <property type="component" value="Unassembled WGS sequence"/>
</dbReference>
<reference evidence="1 2" key="1">
    <citation type="submission" date="2020-05" db="EMBL/GenBank/DDBJ databases">
        <title>Draft genome sequence of Mycobacterium hippocampi DL, isolated from European seabass, Dicentrarchus labrax, reared in fish farms.</title>
        <authorList>
            <person name="Stathopoulou P."/>
            <person name="Asimakis E."/>
            <person name="Tzokas K."/>
            <person name="Batargias C."/>
            <person name="Tsiamis G."/>
        </authorList>
    </citation>
    <scope>NUCLEOTIDE SEQUENCE [LARGE SCALE GENOMIC DNA]</scope>
    <source>
        <strain evidence="1 2">DL</strain>
    </source>
</reference>
<keyword evidence="2" id="KW-1185">Reference proteome</keyword>
<comment type="caution">
    <text evidence="1">The sequence shown here is derived from an EMBL/GenBank/DDBJ whole genome shotgun (WGS) entry which is preliminary data.</text>
</comment>
<protein>
    <submittedName>
        <fullName evidence="1">Uncharacterized protein</fullName>
    </submittedName>
</protein>
<proteinExistence type="predicted"/>
<dbReference type="EMBL" id="JABFYL010000012">
    <property type="protein sequence ID" value="NVN49188.1"/>
    <property type="molecule type" value="Genomic_DNA"/>
</dbReference>
<gene>
    <name evidence="1" type="ORF">HLY00_2074</name>
</gene>
<accession>A0A850PFZ5</accession>
<dbReference type="SUPFAM" id="SSF140453">
    <property type="entry name" value="EsxAB dimer-like"/>
    <property type="match status" value="1"/>
</dbReference>
<dbReference type="RefSeq" id="WP_178357577.1">
    <property type="nucleotide sequence ID" value="NZ_JABFYL010000012.1"/>
</dbReference>
<sequence length="466" mass="48418">MAATISVVRGSNPDGVTAAAGALQKSVAEVQTQIHSQQGLLSGVRQSWAGRASTAAIGRGSRLVQSQIDFRNRLDAARRALSAGGRQLSALRAQILSLSSQASVLGGIVGDDGTVRPSGNGQMMTPTLAKAYTVVLQRLLQSFDSVDSATASAVRGAGSSATVQAVGFGVGGDAPQSPPGLDPAVGEKRQNEIDAFKKVFGREPTSETDWQTAAALDPHSYGEKYQGVPPNIVVGKIEPVPGQGVVKSGLFIPRDEVFNVPRNDLGDNRGFDPNFGPEDTRVGLYVDYENGVVIARQNPSVDDAGNVKVATPEVKVQQAPDGAVRIQYDAKNAFAPPGSDLSGHVVRGDVVVTPGSGGQPATVDGLIGDYPSLEVYQNMPDGTTHTVVQDAADSGNSLGPLTELPFSHEIGDGAAAFEPFESYAPQLPGGPRFPGDTVPYVPGQVDVNTPTNLGPTNDIPRVVVVR</sequence>
<organism evidence="1 2">
    <name type="scientific">Mycolicibacterium hippocampi</name>
    <dbReference type="NCBI Taxonomy" id="659824"/>
    <lineage>
        <taxon>Bacteria</taxon>
        <taxon>Bacillati</taxon>
        <taxon>Actinomycetota</taxon>
        <taxon>Actinomycetes</taxon>
        <taxon>Mycobacteriales</taxon>
        <taxon>Mycobacteriaceae</taxon>
        <taxon>Mycolicibacterium</taxon>
    </lineage>
</organism>